<keyword evidence="1" id="KW-0472">Membrane</keyword>
<reference evidence="2 3" key="1">
    <citation type="submission" date="2018-07" db="EMBL/GenBank/DDBJ databases">
        <title>Section-level genome sequencing of Aspergillus section Nigri to investigate inter- and intra-species variation.</title>
        <authorList>
            <consortium name="DOE Joint Genome Institute"/>
            <person name="Vesth T.C."/>
            <person name="Nybo J.L."/>
            <person name="Theobald S."/>
            <person name="Frisvad J.C."/>
            <person name="Larsen T.O."/>
            <person name="Nielsen K.F."/>
            <person name="Hoof J.B."/>
            <person name="Brandl J."/>
            <person name="Salamov A."/>
            <person name="Riley R."/>
            <person name="Gladden J.M."/>
            <person name="Phatale P."/>
            <person name="Nielsen M.T."/>
            <person name="Lyhne E.K."/>
            <person name="Kogle M.E."/>
            <person name="Strasser K."/>
            <person name="McDonnell E."/>
            <person name="Barry K."/>
            <person name="Clum A."/>
            <person name="Chen C."/>
            <person name="Nolan M."/>
            <person name="Sandor L."/>
            <person name="Kuo A."/>
            <person name="Lipzen A."/>
            <person name="Hainaut M."/>
            <person name="Drula E."/>
            <person name="Tsang A."/>
            <person name="Magnuson J.K."/>
            <person name="Henrissat B."/>
            <person name="Wiebenga A."/>
            <person name="Simmons B.A."/>
            <person name="Makela M.R."/>
            <person name="De vries R.P."/>
            <person name="Grigoriev I.V."/>
            <person name="Mortensen U.H."/>
            <person name="Baker S.E."/>
            <person name="Andersen M.R."/>
        </authorList>
    </citation>
    <scope>NUCLEOTIDE SEQUENCE [LARGE SCALE GENOMIC DNA]</scope>
    <source>
        <strain evidence="2 3">ATCC 13496</strain>
    </source>
</reference>
<dbReference type="Proteomes" id="UP000253845">
    <property type="component" value="Unassembled WGS sequence"/>
</dbReference>
<feature type="transmembrane region" description="Helical" evidence="1">
    <location>
        <begin position="6"/>
        <end position="22"/>
    </location>
</feature>
<evidence type="ECO:0000313" key="2">
    <source>
        <dbReference type="EMBL" id="RDH20568.1"/>
    </source>
</evidence>
<sequence length="54" mass="6310">MDVWISVLLLLVLYICHVFLLLRADHLPIFPLVVFLSVSDVLATYLMCIYTLHY</sequence>
<accession>A0A370C1A3</accession>
<evidence type="ECO:0000313" key="3">
    <source>
        <dbReference type="Proteomes" id="UP000253845"/>
    </source>
</evidence>
<evidence type="ECO:0000256" key="1">
    <source>
        <dbReference type="SAM" id="Phobius"/>
    </source>
</evidence>
<dbReference type="AlphaFoldDB" id="A0A370C1A3"/>
<keyword evidence="1" id="KW-0812">Transmembrane</keyword>
<dbReference type="EMBL" id="KZ851914">
    <property type="protein sequence ID" value="RDH20568.1"/>
    <property type="molecule type" value="Genomic_DNA"/>
</dbReference>
<keyword evidence="1" id="KW-1133">Transmembrane helix</keyword>
<protein>
    <submittedName>
        <fullName evidence="2">Uncharacterized protein</fullName>
    </submittedName>
</protein>
<name>A0A370C1A3_ASPNG</name>
<proteinExistence type="predicted"/>
<dbReference type="VEuPathDB" id="FungiDB:M747DRAFT_39106"/>
<gene>
    <name evidence="2" type="ORF">M747DRAFT_39106</name>
</gene>
<organism evidence="2 3">
    <name type="scientific">Aspergillus niger ATCC 13496</name>
    <dbReference type="NCBI Taxonomy" id="1353008"/>
    <lineage>
        <taxon>Eukaryota</taxon>
        <taxon>Fungi</taxon>
        <taxon>Dikarya</taxon>
        <taxon>Ascomycota</taxon>
        <taxon>Pezizomycotina</taxon>
        <taxon>Eurotiomycetes</taxon>
        <taxon>Eurotiomycetidae</taxon>
        <taxon>Eurotiales</taxon>
        <taxon>Aspergillaceae</taxon>
        <taxon>Aspergillus</taxon>
        <taxon>Aspergillus subgen. Circumdati</taxon>
    </lineage>
</organism>
<feature type="transmembrane region" description="Helical" evidence="1">
    <location>
        <begin position="29"/>
        <end position="52"/>
    </location>
</feature>